<gene>
    <name evidence="1" type="ORF">AB5J52_38280</name>
</gene>
<evidence type="ECO:0000313" key="1">
    <source>
        <dbReference type="EMBL" id="XDQ47665.1"/>
    </source>
</evidence>
<organism evidence="1">
    <name type="scientific">Streptomyces sp. R39</name>
    <dbReference type="NCBI Taxonomy" id="3238631"/>
    <lineage>
        <taxon>Bacteria</taxon>
        <taxon>Bacillati</taxon>
        <taxon>Actinomycetota</taxon>
        <taxon>Actinomycetes</taxon>
        <taxon>Kitasatosporales</taxon>
        <taxon>Streptomycetaceae</taxon>
        <taxon>Streptomyces</taxon>
    </lineage>
</organism>
<sequence length="73" mass="8046">MLINAAICNFENNGGDRGLWQRMHDRLASPDSAASASSKVIDMKDLSDHHTVLVRLDRDTLTDVLNNPITRAA</sequence>
<dbReference type="EMBL" id="CP163441">
    <property type="protein sequence ID" value="XDQ47665.1"/>
    <property type="molecule type" value="Genomic_DNA"/>
</dbReference>
<dbReference type="AlphaFoldDB" id="A0AB39QYI5"/>
<protein>
    <submittedName>
        <fullName evidence="1">Uncharacterized protein</fullName>
    </submittedName>
</protein>
<reference evidence="1" key="1">
    <citation type="submission" date="2024-07" db="EMBL/GenBank/DDBJ databases">
        <authorList>
            <person name="Yu S.T."/>
        </authorList>
    </citation>
    <scope>NUCLEOTIDE SEQUENCE</scope>
    <source>
        <strain evidence="1">R39</strain>
    </source>
</reference>
<accession>A0AB39QYI5</accession>
<proteinExistence type="predicted"/>
<name>A0AB39QYI5_9ACTN</name>
<dbReference type="RefSeq" id="WP_369226562.1">
    <property type="nucleotide sequence ID" value="NZ_CP163441.1"/>
</dbReference>